<organism evidence="1 2">
    <name type="scientific">Actinopolyspora mzabensis</name>
    <dbReference type="NCBI Taxonomy" id="995066"/>
    <lineage>
        <taxon>Bacteria</taxon>
        <taxon>Bacillati</taxon>
        <taxon>Actinomycetota</taxon>
        <taxon>Actinomycetes</taxon>
        <taxon>Actinopolysporales</taxon>
        <taxon>Actinopolysporaceae</taxon>
        <taxon>Actinopolyspora</taxon>
    </lineage>
</organism>
<keyword evidence="2" id="KW-1185">Reference proteome</keyword>
<dbReference type="EMBL" id="FNFM01000005">
    <property type="protein sequence ID" value="SDK19780.1"/>
    <property type="molecule type" value="Genomic_DNA"/>
</dbReference>
<accession>A0A1G9A063</accession>
<dbReference type="Proteomes" id="UP000199213">
    <property type="component" value="Unassembled WGS sequence"/>
</dbReference>
<evidence type="ECO:0000313" key="1">
    <source>
        <dbReference type="EMBL" id="SDK19780.1"/>
    </source>
</evidence>
<protein>
    <submittedName>
        <fullName evidence="1">Uncharacterized protein</fullName>
    </submittedName>
</protein>
<gene>
    <name evidence="1" type="ORF">SAMN04487820_105193</name>
</gene>
<dbReference type="AlphaFoldDB" id="A0A1G9A063"/>
<sequence length="77" mass="8877">MFTLHSWDPTIAATDWLPDKLVESYPIFHNCEHATEMLPAGRVTVFLDGLDKIPEHKFQRTHGLGRRPVSIGHYQSY</sequence>
<reference evidence="2" key="1">
    <citation type="submission" date="2016-10" db="EMBL/GenBank/DDBJ databases">
        <authorList>
            <person name="Varghese N."/>
            <person name="Submissions S."/>
        </authorList>
    </citation>
    <scope>NUCLEOTIDE SEQUENCE [LARGE SCALE GENOMIC DNA]</scope>
    <source>
        <strain evidence="2">DSM 45460</strain>
    </source>
</reference>
<evidence type="ECO:0000313" key="2">
    <source>
        <dbReference type="Proteomes" id="UP000199213"/>
    </source>
</evidence>
<proteinExistence type="predicted"/>
<name>A0A1G9A063_ACTMZ</name>